<proteinExistence type="predicted"/>
<evidence type="ECO:0000313" key="2">
    <source>
        <dbReference type="EMBL" id="UWP78975.1"/>
    </source>
</evidence>
<protein>
    <submittedName>
        <fullName evidence="2">MBL fold metallo-hydrolase</fullName>
    </submittedName>
</protein>
<dbReference type="InterPro" id="IPR001279">
    <property type="entry name" value="Metallo-B-lactamas"/>
</dbReference>
<dbReference type="PANTHER" id="PTHR42951">
    <property type="entry name" value="METALLO-BETA-LACTAMASE DOMAIN-CONTAINING"/>
    <property type="match status" value="1"/>
</dbReference>
<reference evidence="2" key="1">
    <citation type="submission" date="2021-04" db="EMBL/GenBank/DDBJ databases">
        <authorList>
            <person name="Hartkoorn R.C."/>
            <person name="Beaudoing E."/>
            <person name="Hot D."/>
        </authorList>
    </citation>
    <scope>NUCLEOTIDE SEQUENCE</scope>
    <source>
        <strain evidence="2">NRRL B-16292</strain>
    </source>
</reference>
<dbReference type="SMART" id="SM00849">
    <property type="entry name" value="Lactamase_B"/>
    <property type="match status" value="1"/>
</dbReference>
<feature type="domain" description="Metallo-beta-lactamase" evidence="1">
    <location>
        <begin position="30"/>
        <end position="220"/>
    </location>
</feature>
<dbReference type="Gene3D" id="3.60.15.10">
    <property type="entry name" value="Ribonuclease Z/Hydroxyacylglutathione hydrolase-like"/>
    <property type="match status" value="1"/>
</dbReference>
<dbReference type="SUPFAM" id="SSF56281">
    <property type="entry name" value="Metallo-hydrolase/oxidoreductase"/>
    <property type="match status" value="1"/>
</dbReference>
<organism evidence="2 3">
    <name type="scientific">Dactylosporangium fulvum</name>
    <dbReference type="NCBI Taxonomy" id="53359"/>
    <lineage>
        <taxon>Bacteria</taxon>
        <taxon>Bacillati</taxon>
        <taxon>Actinomycetota</taxon>
        <taxon>Actinomycetes</taxon>
        <taxon>Micromonosporales</taxon>
        <taxon>Micromonosporaceae</taxon>
        <taxon>Dactylosporangium</taxon>
    </lineage>
</organism>
<keyword evidence="3" id="KW-1185">Reference proteome</keyword>
<reference evidence="2" key="2">
    <citation type="submission" date="2022-09" db="EMBL/GenBank/DDBJ databases">
        <title>Biosynthetic gene clusters of Dactylosporangioum fulvum.</title>
        <authorList>
            <person name="Caradec T."/>
        </authorList>
    </citation>
    <scope>NUCLEOTIDE SEQUENCE</scope>
    <source>
        <strain evidence="2">NRRL B-16292</strain>
    </source>
</reference>
<dbReference type="InterPro" id="IPR036866">
    <property type="entry name" value="RibonucZ/Hydroxyglut_hydro"/>
</dbReference>
<name>A0ABY5VNV7_9ACTN</name>
<dbReference type="InterPro" id="IPR050855">
    <property type="entry name" value="NDM-1-like"/>
</dbReference>
<dbReference type="Pfam" id="PF00753">
    <property type="entry name" value="Lactamase_B"/>
    <property type="match status" value="1"/>
</dbReference>
<evidence type="ECO:0000259" key="1">
    <source>
        <dbReference type="SMART" id="SM00849"/>
    </source>
</evidence>
<dbReference type="PANTHER" id="PTHR42951:SF4">
    <property type="entry name" value="ACYL-COENZYME A THIOESTERASE MBLAC2"/>
    <property type="match status" value="1"/>
</dbReference>
<evidence type="ECO:0000313" key="3">
    <source>
        <dbReference type="Proteomes" id="UP001059617"/>
    </source>
</evidence>
<gene>
    <name evidence="2" type="ORF">Dfulv_27825</name>
</gene>
<sequence>MTWPAPVRLTPRVTLVGSGSLGFGLTDAHDSHVYLLDGVTDAVLVDAGCGLASARIAANVRACLGARPVSRIYLTHAHADHAGGAADLAEQLGATVLALAPAAAIVATADEEASGLRTARQAGVYPEGLRPAPVPVTPADPGDVAVGKVTLEVHPTPGHAAGHCCFSVRDAGTRTLFSGDLVFSRGRVAVLATADSDLRELDRSLRAMAALAPDVLLPGHGTPVLREAHTHLQTAVSHLDRAELPPGLLS</sequence>
<accession>A0ABY5VNV7</accession>
<dbReference type="RefSeq" id="WP_259856436.1">
    <property type="nucleotide sequence ID" value="NZ_BAAAST010000062.1"/>
</dbReference>
<dbReference type="EMBL" id="CP073720">
    <property type="protein sequence ID" value="UWP78975.1"/>
    <property type="molecule type" value="Genomic_DNA"/>
</dbReference>
<dbReference type="Proteomes" id="UP001059617">
    <property type="component" value="Chromosome"/>
</dbReference>